<dbReference type="GO" id="GO:0016020">
    <property type="term" value="C:membrane"/>
    <property type="evidence" value="ECO:0007669"/>
    <property type="project" value="UniProtKB-SubCell"/>
</dbReference>
<keyword evidence="3" id="KW-0813">Transport</keyword>
<evidence type="ECO:0000256" key="6">
    <source>
        <dbReference type="ARBA" id="ARBA00023136"/>
    </source>
</evidence>
<evidence type="ECO:0000256" key="2">
    <source>
        <dbReference type="ARBA" id="ARBA00010992"/>
    </source>
</evidence>
<sequence>MDTKKVNRFYWIITVLAAIGGFLFGYDTSVIAIASVFVPFKYTGLVYGYEIASASLGAAIGALIAYFYTDRYGRKSLLILDAAIYTISAIAAALSFNGLWLLFWRTVIGIAIGADSAVATAYITEYAPKDRRGSLGIMQQWMITIGILGSYLIGSAVLFVAPSLAYTLGWRVIMGIAAIPAIIGLIFRFAMPESPRWLLVSGKIEKFKEVIRRFNADASDEEIYKAFEEVKRSLSYKLDTPTKRALMVVGLWMIFQQITGINVPFYYGPTIILNLGILPKATSPVFTEVNSVLAASVLAVINTAATYIAFRYIDRVGRRRLGLSAYLGMLIFDLLGGFLVMNGVLIGALIAFAGFIVFFAYGVGGTGWLIQAEYFKTEVRGKMAAIIAIIDWLANFAITEVFPLMLSSIGLAGSMFVFASLDAIALITFYFILPETKSVSLEEVVEIFNRTPVSKLKDLRVMKRDNVGE</sequence>
<feature type="transmembrane region" description="Helical" evidence="7">
    <location>
        <begin position="143"/>
        <end position="166"/>
    </location>
</feature>
<dbReference type="PROSITE" id="PS00216">
    <property type="entry name" value="SUGAR_TRANSPORT_1"/>
    <property type="match status" value="1"/>
</dbReference>
<comment type="subcellular location">
    <subcellularLocation>
        <location evidence="1">Membrane</location>
        <topology evidence="1">Multi-pass membrane protein</topology>
    </subcellularLocation>
</comment>
<dbReference type="EMBL" id="CP002656">
    <property type="protein sequence ID" value="AEB95111.1"/>
    <property type="molecule type" value="Genomic_DNA"/>
</dbReference>
<dbReference type="Proteomes" id="UP000007812">
    <property type="component" value="Chromosome"/>
</dbReference>
<dbReference type="HOGENOM" id="CLU_001265_30_5_2"/>
<evidence type="ECO:0000256" key="3">
    <source>
        <dbReference type="ARBA" id="ARBA00022448"/>
    </source>
</evidence>
<feature type="transmembrane region" description="Helical" evidence="7">
    <location>
        <begin position="9"/>
        <end position="26"/>
    </location>
</feature>
<feature type="transmembrane region" description="Helical" evidence="7">
    <location>
        <begin position="46"/>
        <end position="68"/>
    </location>
</feature>
<reference evidence="9 10" key="1">
    <citation type="journal article" date="2011" name="J. Bacteriol.">
        <title>Complete genome sequence of Metallosphaera cuprina, a metal sulfide-oxidizing archaeon from a hot spring.</title>
        <authorList>
            <person name="Liu L.J."/>
            <person name="You X.Y."/>
            <person name="Zheng H."/>
            <person name="Wang S."/>
            <person name="Jiang C.Y."/>
            <person name="Liu S.J."/>
        </authorList>
    </citation>
    <scope>NUCLEOTIDE SEQUENCE [LARGE SCALE GENOMIC DNA]</scope>
    <source>
        <strain evidence="9 10">Ar-4</strain>
    </source>
</reference>
<feature type="domain" description="Major facilitator superfamily (MFS) profile" evidence="8">
    <location>
        <begin position="13"/>
        <end position="437"/>
    </location>
</feature>
<feature type="transmembrane region" description="Helical" evidence="7">
    <location>
        <begin position="245"/>
        <end position="269"/>
    </location>
</feature>
<dbReference type="InterPro" id="IPR020846">
    <property type="entry name" value="MFS_dom"/>
</dbReference>
<dbReference type="Pfam" id="PF00083">
    <property type="entry name" value="Sugar_tr"/>
    <property type="match status" value="1"/>
</dbReference>
<name>F4G2R3_METCR</name>
<dbReference type="PATRIC" id="fig|1006006.8.peg.998"/>
<comment type="similarity">
    <text evidence="2">Belongs to the major facilitator superfamily. Sugar transporter (TC 2.A.1.1) family.</text>
</comment>
<dbReference type="GO" id="GO:0022857">
    <property type="term" value="F:transmembrane transporter activity"/>
    <property type="evidence" value="ECO:0007669"/>
    <property type="project" value="InterPro"/>
</dbReference>
<feature type="transmembrane region" description="Helical" evidence="7">
    <location>
        <begin position="172"/>
        <end position="191"/>
    </location>
</feature>
<evidence type="ECO:0000259" key="8">
    <source>
        <dbReference type="PROSITE" id="PS50850"/>
    </source>
</evidence>
<feature type="transmembrane region" description="Helical" evidence="7">
    <location>
        <begin position="321"/>
        <end position="340"/>
    </location>
</feature>
<keyword evidence="5 7" id="KW-1133">Transmembrane helix</keyword>
<feature type="transmembrane region" description="Helical" evidence="7">
    <location>
        <begin position="102"/>
        <end position="123"/>
    </location>
</feature>
<dbReference type="AlphaFoldDB" id="F4G2R3"/>
<accession>F4G2R3</accession>
<evidence type="ECO:0000313" key="10">
    <source>
        <dbReference type="Proteomes" id="UP000007812"/>
    </source>
</evidence>
<keyword evidence="10" id="KW-1185">Reference proteome</keyword>
<feature type="transmembrane region" description="Helical" evidence="7">
    <location>
        <begin position="383"/>
        <end position="405"/>
    </location>
</feature>
<dbReference type="PANTHER" id="PTHR48020">
    <property type="entry name" value="PROTON MYO-INOSITOL COTRANSPORTER"/>
    <property type="match status" value="1"/>
</dbReference>
<evidence type="ECO:0000256" key="7">
    <source>
        <dbReference type="SAM" id="Phobius"/>
    </source>
</evidence>
<dbReference type="KEGG" id="mcn:Mcup_1006"/>
<feature type="transmembrane region" description="Helical" evidence="7">
    <location>
        <begin position="411"/>
        <end position="433"/>
    </location>
</feature>
<dbReference type="PANTHER" id="PTHR48020:SF12">
    <property type="entry name" value="PROTON MYO-INOSITOL COTRANSPORTER"/>
    <property type="match status" value="1"/>
</dbReference>
<dbReference type="PRINTS" id="PR00171">
    <property type="entry name" value="SUGRTRNSPORT"/>
</dbReference>
<dbReference type="InterPro" id="IPR005828">
    <property type="entry name" value="MFS_sugar_transport-like"/>
</dbReference>
<dbReference type="NCBIfam" id="TIGR00879">
    <property type="entry name" value="SP"/>
    <property type="match status" value="1"/>
</dbReference>
<evidence type="ECO:0000256" key="5">
    <source>
        <dbReference type="ARBA" id="ARBA00022989"/>
    </source>
</evidence>
<dbReference type="InterPro" id="IPR036259">
    <property type="entry name" value="MFS_trans_sf"/>
</dbReference>
<dbReference type="CDD" id="cd17315">
    <property type="entry name" value="MFS_GLUT_like"/>
    <property type="match status" value="1"/>
</dbReference>
<organism evidence="9 10">
    <name type="scientific">Metallosphaera cuprina (strain Ar-4)</name>
    <dbReference type="NCBI Taxonomy" id="1006006"/>
    <lineage>
        <taxon>Archaea</taxon>
        <taxon>Thermoproteota</taxon>
        <taxon>Thermoprotei</taxon>
        <taxon>Sulfolobales</taxon>
        <taxon>Sulfolobaceae</taxon>
        <taxon>Metallosphaera</taxon>
    </lineage>
</organism>
<dbReference type="InterPro" id="IPR050814">
    <property type="entry name" value="Myo-inositol_Transporter"/>
</dbReference>
<evidence type="ECO:0000313" key="9">
    <source>
        <dbReference type="EMBL" id="AEB95111.1"/>
    </source>
</evidence>
<keyword evidence="6 7" id="KW-0472">Membrane</keyword>
<evidence type="ECO:0000256" key="1">
    <source>
        <dbReference type="ARBA" id="ARBA00004141"/>
    </source>
</evidence>
<dbReference type="Gene3D" id="1.20.1250.20">
    <property type="entry name" value="MFS general substrate transporter like domains"/>
    <property type="match status" value="2"/>
</dbReference>
<proteinExistence type="inferred from homology"/>
<dbReference type="PROSITE" id="PS00217">
    <property type="entry name" value="SUGAR_TRANSPORT_2"/>
    <property type="match status" value="1"/>
</dbReference>
<dbReference type="SUPFAM" id="SSF103473">
    <property type="entry name" value="MFS general substrate transporter"/>
    <property type="match status" value="1"/>
</dbReference>
<feature type="transmembrane region" description="Helical" evidence="7">
    <location>
        <begin position="289"/>
        <end position="309"/>
    </location>
</feature>
<keyword evidence="4 7" id="KW-0812">Transmembrane</keyword>
<evidence type="ECO:0000256" key="4">
    <source>
        <dbReference type="ARBA" id="ARBA00022692"/>
    </source>
</evidence>
<feature type="transmembrane region" description="Helical" evidence="7">
    <location>
        <begin position="77"/>
        <end position="96"/>
    </location>
</feature>
<dbReference type="InterPro" id="IPR003663">
    <property type="entry name" value="Sugar/inositol_transpt"/>
</dbReference>
<dbReference type="eggNOG" id="arCOG02685">
    <property type="taxonomic scope" value="Archaea"/>
</dbReference>
<protein>
    <submittedName>
        <fullName evidence="9">Sugar proton symporter</fullName>
    </submittedName>
</protein>
<dbReference type="InterPro" id="IPR005829">
    <property type="entry name" value="Sugar_transporter_CS"/>
</dbReference>
<dbReference type="PROSITE" id="PS50850">
    <property type="entry name" value="MFS"/>
    <property type="match status" value="1"/>
</dbReference>
<gene>
    <name evidence="9" type="ordered locus">Mcup_1006</name>
</gene>
<feature type="transmembrane region" description="Helical" evidence="7">
    <location>
        <begin position="346"/>
        <end position="371"/>
    </location>
</feature>